<reference evidence="6 7" key="1">
    <citation type="submission" date="2019-02" db="EMBL/GenBank/DDBJ databases">
        <title>Deep-cultivation of Planctomycetes and their phenomic and genomic characterization uncovers novel biology.</title>
        <authorList>
            <person name="Wiegand S."/>
            <person name="Jogler M."/>
            <person name="Boedeker C."/>
            <person name="Pinto D."/>
            <person name="Vollmers J."/>
            <person name="Rivas-Marin E."/>
            <person name="Kohn T."/>
            <person name="Peeters S.H."/>
            <person name="Heuer A."/>
            <person name="Rast P."/>
            <person name="Oberbeckmann S."/>
            <person name="Bunk B."/>
            <person name="Jeske O."/>
            <person name="Meyerdierks A."/>
            <person name="Storesund J.E."/>
            <person name="Kallscheuer N."/>
            <person name="Luecker S."/>
            <person name="Lage O.M."/>
            <person name="Pohl T."/>
            <person name="Merkel B.J."/>
            <person name="Hornburger P."/>
            <person name="Mueller R.-W."/>
            <person name="Bruemmer F."/>
            <person name="Labrenz M."/>
            <person name="Spormann A.M."/>
            <person name="Op den Camp H."/>
            <person name="Overmann J."/>
            <person name="Amann R."/>
            <person name="Jetten M.S.M."/>
            <person name="Mascher T."/>
            <person name="Medema M.H."/>
            <person name="Devos D.P."/>
            <person name="Kaster A.-K."/>
            <person name="Ovreas L."/>
            <person name="Rohde M."/>
            <person name="Galperin M.Y."/>
            <person name="Jogler C."/>
        </authorList>
    </citation>
    <scope>NUCLEOTIDE SEQUENCE [LARGE SCALE GENOMIC DNA]</scope>
    <source>
        <strain evidence="6 7">Pan265</strain>
    </source>
</reference>
<evidence type="ECO:0000256" key="3">
    <source>
        <dbReference type="ARBA" id="ARBA00022553"/>
    </source>
</evidence>
<accession>A0A518BT80</accession>
<proteinExistence type="predicted"/>
<dbReference type="SMART" id="SM00471">
    <property type="entry name" value="HDc"/>
    <property type="match status" value="1"/>
</dbReference>
<dbReference type="SUPFAM" id="SSF109604">
    <property type="entry name" value="HD-domain/PDEase-like"/>
    <property type="match status" value="1"/>
</dbReference>
<evidence type="ECO:0000313" key="6">
    <source>
        <dbReference type="EMBL" id="QDU70183.1"/>
    </source>
</evidence>
<name>A0A518BT80_9BACT</name>
<dbReference type="InterPro" id="IPR003661">
    <property type="entry name" value="HisK_dim/P_dom"/>
</dbReference>
<dbReference type="Pfam" id="PF02518">
    <property type="entry name" value="HATPase_c"/>
    <property type="match status" value="1"/>
</dbReference>
<dbReference type="AlphaFoldDB" id="A0A518BT80"/>
<dbReference type="Gene3D" id="1.10.287.130">
    <property type="match status" value="1"/>
</dbReference>
<dbReference type="InterPro" id="IPR036890">
    <property type="entry name" value="HATPase_C_sf"/>
</dbReference>
<dbReference type="KEGG" id="mcad:Pan265_00050"/>
<dbReference type="PROSITE" id="PS51833">
    <property type="entry name" value="HDOD"/>
    <property type="match status" value="1"/>
</dbReference>
<protein>
    <recommendedName>
        <fullName evidence="2">histidine kinase</fullName>
        <ecNumber evidence="2">2.7.13.3</ecNumber>
    </recommendedName>
</protein>
<dbReference type="InterPro" id="IPR004358">
    <property type="entry name" value="Sig_transdc_His_kin-like_C"/>
</dbReference>
<dbReference type="PRINTS" id="PR00344">
    <property type="entry name" value="BCTRLSENSOR"/>
</dbReference>
<dbReference type="SUPFAM" id="SSF47384">
    <property type="entry name" value="Homodimeric domain of signal transducing histidine kinase"/>
    <property type="match status" value="1"/>
</dbReference>
<evidence type="ECO:0000259" key="4">
    <source>
        <dbReference type="PROSITE" id="PS50109"/>
    </source>
</evidence>
<dbReference type="GO" id="GO:0000155">
    <property type="term" value="F:phosphorelay sensor kinase activity"/>
    <property type="evidence" value="ECO:0007669"/>
    <property type="project" value="InterPro"/>
</dbReference>
<dbReference type="CDD" id="cd00082">
    <property type="entry name" value="HisKA"/>
    <property type="match status" value="1"/>
</dbReference>
<dbReference type="EC" id="2.7.13.3" evidence="2"/>
<dbReference type="OrthoDB" id="239518at2"/>
<feature type="domain" description="Histidine kinase" evidence="4">
    <location>
        <begin position="538"/>
        <end position="749"/>
    </location>
</feature>
<dbReference type="SMART" id="SM00388">
    <property type="entry name" value="HisKA"/>
    <property type="match status" value="1"/>
</dbReference>
<dbReference type="SUPFAM" id="SSF55874">
    <property type="entry name" value="ATPase domain of HSP90 chaperone/DNA topoisomerase II/histidine kinase"/>
    <property type="match status" value="1"/>
</dbReference>
<dbReference type="EMBL" id="CP036280">
    <property type="protein sequence ID" value="QDU70183.1"/>
    <property type="molecule type" value="Genomic_DNA"/>
</dbReference>
<keyword evidence="6" id="KW-0808">Transferase</keyword>
<keyword evidence="7" id="KW-1185">Reference proteome</keyword>
<gene>
    <name evidence="6" type="primary">zraS_1</name>
    <name evidence="6" type="ORF">Pan265_00050</name>
</gene>
<dbReference type="Gene3D" id="3.30.565.10">
    <property type="entry name" value="Histidine kinase-like ATPase, C-terminal domain"/>
    <property type="match status" value="1"/>
</dbReference>
<sequence>MPEAAAPAAQLDDARRAELILRKVDSLPTLPSVATRLLDLTAREDAEAGEVISLVKSDPALTSRILAMCRTADKGVSNEVLTIDRAVVLLGFSAIRNVVLSLQVGRYFEQMNPDTEQPAEAGLDRTGLWIHSLAVAVTAELIAELHPERKELRADQAFVCGLLHDLGKLTLDYVLPRSYGKVLRVAEERQCGLAEVEKRVLGIDHLTAGKRISETWGLPDTVRDVMWQHALPAEALRDQPSGAMVQLVALANALVRSLHLGVSGSHGRRNRTPEYAEALGIEYGWLDRISTHVVERIETLSETLGIGAKPSVELLLDSVRSANAALARMNQSLERKSVAGTHAERTLAILSRFQKRINAQHGLAGTLVAVSESARVWAEGQVRAAWFFADGHRGTIWGGSWFRFDDRLEPVNSGRVDPPASCDLEALGSMWGVPACESASWLVRASGIEENPGDRLVVLGHPATGYAILIANASRWPAQQASGPLLSAWSTAIAAASAYERTQRLNEDLVRVGAELSEAQDELVRNRSMARLGEVTAGAAHEMNNPLTVLSGRAQLLAMKCKPGSDEHKSAQVMMKASEKLTDLITSLHILAKPQVPMRSEADLGQIIQVASGQARDLARAKPEVELGLQIPEGLPKANIDPEQIRGALVEVICNAFEAPARALVRVSLELGSGGRRALILVRDDGPGMDLHTLEHACDPFFSSKAAGRRTGMGLSRARAFINGHDGRLELDSIPGQGTTVTLHLPLDRQG</sequence>
<dbReference type="InterPro" id="IPR005467">
    <property type="entry name" value="His_kinase_dom"/>
</dbReference>
<evidence type="ECO:0000256" key="1">
    <source>
        <dbReference type="ARBA" id="ARBA00000085"/>
    </source>
</evidence>
<evidence type="ECO:0000256" key="2">
    <source>
        <dbReference type="ARBA" id="ARBA00012438"/>
    </source>
</evidence>
<feature type="domain" description="HDOD" evidence="5">
    <location>
        <begin position="27"/>
        <end position="232"/>
    </location>
</feature>
<dbReference type="InterPro" id="IPR036097">
    <property type="entry name" value="HisK_dim/P_sf"/>
</dbReference>
<keyword evidence="3" id="KW-0597">Phosphoprotein</keyword>
<dbReference type="Pfam" id="PF08668">
    <property type="entry name" value="HDOD"/>
    <property type="match status" value="1"/>
</dbReference>
<dbReference type="SMART" id="SM00387">
    <property type="entry name" value="HATPase_c"/>
    <property type="match status" value="1"/>
</dbReference>
<dbReference type="Proteomes" id="UP000320386">
    <property type="component" value="Chromosome"/>
</dbReference>
<dbReference type="PANTHER" id="PTHR33525">
    <property type="match status" value="1"/>
</dbReference>
<evidence type="ECO:0000313" key="7">
    <source>
        <dbReference type="Proteomes" id="UP000320386"/>
    </source>
</evidence>
<dbReference type="InterPro" id="IPR052340">
    <property type="entry name" value="RNase_Y/CdgJ"/>
</dbReference>
<dbReference type="InterPro" id="IPR003594">
    <property type="entry name" value="HATPase_dom"/>
</dbReference>
<dbReference type="Pfam" id="PF00512">
    <property type="entry name" value="HisKA"/>
    <property type="match status" value="1"/>
</dbReference>
<dbReference type="CDD" id="cd00077">
    <property type="entry name" value="HDc"/>
    <property type="match status" value="1"/>
</dbReference>
<dbReference type="PROSITE" id="PS50109">
    <property type="entry name" value="HIS_KIN"/>
    <property type="match status" value="1"/>
</dbReference>
<dbReference type="RefSeq" id="WP_145444151.1">
    <property type="nucleotide sequence ID" value="NZ_CP036280.1"/>
</dbReference>
<organism evidence="6 7">
    <name type="scientific">Mucisphaera calidilacus</name>
    <dbReference type="NCBI Taxonomy" id="2527982"/>
    <lineage>
        <taxon>Bacteria</taxon>
        <taxon>Pseudomonadati</taxon>
        <taxon>Planctomycetota</taxon>
        <taxon>Phycisphaerae</taxon>
        <taxon>Phycisphaerales</taxon>
        <taxon>Phycisphaeraceae</taxon>
        <taxon>Mucisphaera</taxon>
    </lineage>
</organism>
<dbReference type="PANTHER" id="PTHR33525:SF3">
    <property type="entry name" value="RIBONUCLEASE Y"/>
    <property type="match status" value="1"/>
</dbReference>
<dbReference type="InterPro" id="IPR013976">
    <property type="entry name" value="HDOD"/>
</dbReference>
<comment type="catalytic activity">
    <reaction evidence="1">
        <text>ATP + protein L-histidine = ADP + protein N-phospho-L-histidine.</text>
        <dbReference type="EC" id="2.7.13.3"/>
    </reaction>
</comment>
<dbReference type="InterPro" id="IPR003607">
    <property type="entry name" value="HD/PDEase_dom"/>
</dbReference>
<evidence type="ECO:0000259" key="5">
    <source>
        <dbReference type="PROSITE" id="PS51833"/>
    </source>
</evidence>
<dbReference type="Gene3D" id="1.10.3210.10">
    <property type="entry name" value="Hypothetical protein af1432"/>
    <property type="match status" value="1"/>
</dbReference>